<dbReference type="RefSeq" id="XP_023628381.1">
    <property type="nucleotide sequence ID" value="XM_023772613.1"/>
</dbReference>
<gene>
    <name evidence="2" type="ORF">RCC_07355</name>
</gene>
<evidence type="ECO:0000256" key="1">
    <source>
        <dbReference type="SAM" id="MobiDB-lite"/>
    </source>
</evidence>
<dbReference type="Proteomes" id="UP000225277">
    <property type="component" value="Unassembled WGS sequence"/>
</dbReference>
<feature type="region of interest" description="Disordered" evidence="1">
    <location>
        <begin position="1"/>
        <end position="28"/>
    </location>
</feature>
<accession>A0A2D3UUZ8</accession>
<evidence type="ECO:0000313" key="3">
    <source>
        <dbReference type="Proteomes" id="UP000225277"/>
    </source>
</evidence>
<keyword evidence="3" id="KW-1185">Reference proteome</keyword>
<evidence type="ECO:0000313" key="2">
    <source>
        <dbReference type="EMBL" id="CZT21492.1"/>
    </source>
</evidence>
<reference evidence="2 3" key="1">
    <citation type="submission" date="2016-03" db="EMBL/GenBank/DDBJ databases">
        <authorList>
            <person name="Ploux O."/>
        </authorList>
    </citation>
    <scope>NUCLEOTIDE SEQUENCE [LARGE SCALE GENOMIC DNA]</scope>
    <source>
        <strain evidence="2 3">URUG2</strain>
    </source>
</reference>
<dbReference type="GeneID" id="35602474"/>
<protein>
    <submittedName>
        <fullName evidence="2">Uncharacterized protein</fullName>
    </submittedName>
</protein>
<dbReference type="EMBL" id="FJUY01000011">
    <property type="protein sequence ID" value="CZT21492.1"/>
    <property type="molecule type" value="Genomic_DNA"/>
</dbReference>
<sequence length="130" mass="15370">MPTPKQAKRLARLRDMGRSPRPPRSPSWEKYEIKTYQHGYVYIVDHDPNYLQVPDRSVKQQQHDERCMRIANFFDSRTPYEVICVAFPRGATPADWTLYWDAELATKNADDLIMIHFHGKAWGTNQGYKW</sequence>
<feature type="compositionally biased region" description="Basic residues" evidence="1">
    <location>
        <begin position="1"/>
        <end position="11"/>
    </location>
</feature>
<organism evidence="2 3">
    <name type="scientific">Ramularia collo-cygni</name>
    <dbReference type="NCBI Taxonomy" id="112498"/>
    <lineage>
        <taxon>Eukaryota</taxon>
        <taxon>Fungi</taxon>
        <taxon>Dikarya</taxon>
        <taxon>Ascomycota</taxon>
        <taxon>Pezizomycotina</taxon>
        <taxon>Dothideomycetes</taxon>
        <taxon>Dothideomycetidae</taxon>
        <taxon>Mycosphaerellales</taxon>
        <taxon>Mycosphaerellaceae</taxon>
        <taxon>Ramularia</taxon>
    </lineage>
</organism>
<proteinExistence type="predicted"/>
<dbReference type="AlphaFoldDB" id="A0A2D3UUZ8"/>
<name>A0A2D3UUZ8_9PEZI</name>